<gene>
    <name evidence="1" type="ORF">B0T22DRAFT_233551</name>
</gene>
<protein>
    <submittedName>
        <fullName evidence="1">Uncharacterized protein</fullName>
    </submittedName>
</protein>
<keyword evidence="2" id="KW-1185">Reference proteome</keyword>
<name>A0AAE0X5X3_9PEZI</name>
<accession>A0AAE0X5X3</accession>
<dbReference type="AlphaFoldDB" id="A0AAE0X5X3"/>
<reference evidence="1" key="1">
    <citation type="journal article" date="2023" name="Mol. Phylogenet. Evol.">
        <title>Genome-scale phylogeny and comparative genomics of the fungal order Sordariales.</title>
        <authorList>
            <person name="Hensen N."/>
            <person name="Bonometti L."/>
            <person name="Westerberg I."/>
            <person name="Brannstrom I.O."/>
            <person name="Guillou S."/>
            <person name="Cros-Aarteil S."/>
            <person name="Calhoun S."/>
            <person name="Haridas S."/>
            <person name="Kuo A."/>
            <person name="Mondo S."/>
            <person name="Pangilinan J."/>
            <person name="Riley R."/>
            <person name="LaButti K."/>
            <person name="Andreopoulos B."/>
            <person name="Lipzen A."/>
            <person name="Chen C."/>
            <person name="Yan M."/>
            <person name="Daum C."/>
            <person name="Ng V."/>
            <person name="Clum A."/>
            <person name="Steindorff A."/>
            <person name="Ohm R.A."/>
            <person name="Martin F."/>
            <person name="Silar P."/>
            <person name="Natvig D.O."/>
            <person name="Lalanne C."/>
            <person name="Gautier V."/>
            <person name="Ament-Velasquez S.L."/>
            <person name="Kruys A."/>
            <person name="Hutchinson M.I."/>
            <person name="Powell A.J."/>
            <person name="Barry K."/>
            <person name="Miller A.N."/>
            <person name="Grigoriev I.V."/>
            <person name="Debuchy R."/>
            <person name="Gladieux P."/>
            <person name="Hiltunen Thoren M."/>
            <person name="Johannesson H."/>
        </authorList>
    </citation>
    <scope>NUCLEOTIDE SEQUENCE</scope>
    <source>
        <strain evidence="1">CBS 314.62</strain>
    </source>
</reference>
<dbReference type="Proteomes" id="UP001270362">
    <property type="component" value="Unassembled WGS sequence"/>
</dbReference>
<sequence length="240" mass="27665">MLLRKPQHNILSLGRRQLRRIRNLRETINSLIADYKLFTHHNSAKLDFAPGERHRLSRPRLSLLEGITQDEGKRLQADFFKYEIFARLYGRPFFCFLLADDNPFLHLWTEEGLWRSLRSPGPQEHEELINIHEYAIARFKMGVVEFRDAFVRMFQRCQLAPTRALSSSRSMTIAKAEVQSADALRFLWADDKTPDGNSHYNGYLQVFSLNAARLGVGFLKQLSPSTSQIDSDSSSDCSTS</sequence>
<proteinExistence type="predicted"/>
<evidence type="ECO:0000313" key="2">
    <source>
        <dbReference type="Proteomes" id="UP001270362"/>
    </source>
</evidence>
<organism evidence="1 2">
    <name type="scientific">Podospora appendiculata</name>
    <dbReference type="NCBI Taxonomy" id="314037"/>
    <lineage>
        <taxon>Eukaryota</taxon>
        <taxon>Fungi</taxon>
        <taxon>Dikarya</taxon>
        <taxon>Ascomycota</taxon>
        <taxon>Pezizomycotina</taxon>
        <taxon>Sordariomycetes</taxon>
        <taxon>Sordariomycetidae</taxon>
        <taxon>Sordariales</taxon>
        <taxon>Podosporaceae</taxon>
        <taxon>Podospora</taxon>
    </lineage>
</organism>
<comment type="caution">
    <text evidence="1">The sequence shown here is derived from an EMBL/GenBank/DDBJ whole genome shotgun (WGS) entry which is preliminary data.</text>
</comment>
<reference evidence="1" key="2">
    <citation type="submission" date="2023-06" db="EMBL/GenBank/DDBJ databases">
        <authorList>
            <consortium name="Lawrence Berkeley National Laboratory"/>
            <person name="Haridas S."/>
            <person name="Hensen N."/>
            <person name="Bonometti L."/>
            <person name="Westerberg I."/>
            <person name="Brannstrom I.O."/>
            <person name="Guillou S."/>
            <person name="Cros-Aarteil S."/>
            <person name="Calhoun S."/>
            <person name="Kuo A."/>
            <person name="Mondo S."/>
            <person name="Pangilinan J."/>
            <person name="Riley R."/>
            <person name="Labutti K."/>
            <person name="Andreopoulos B."/>
            <person name="Lipzen A."/>
            <person name="Chen C."/>
            <person name="Yanf M."/>
            <person name="Daum C."/>
            <person name="Ng V."/>
            <person name="Clum A."/>
            <person name="Steindorff A."/>
            <person name="Ohm R."/>
            <person name="Martin F."/>
            <person name="Silar P."/>
            <person name="Natvig D."/>
            <person name="Lalanne C."/>
            <person name="Gautier V."/>
            <person name="Ament-Velasquez S.L."/>
            <person name="Kruys A."/>
            <person name="Hutchinson M.I."/>
            <person name="Powell A.J."/>
            <person name="Barry K."/>
            <person name="Miller A.N."/>
            <person name="Grigoriev I.V."/>
            <person name="Debuchy R."/>
            <person name="Gladieux P."/>
            <person name="Thoren M.H."/>
            <person name="Johannesson H."/>
        </authorList>
    </citation>
    <scope>NUCLEOTIDE SEQUENCE</scope>
    <source>
        <strain evidence="1">CBS 314.62</strain>
    </source>
</reference>
<dbReference type="EMBL" id="JAULSO010000003">
    <property type="protein sequence ID" value="KAK3685889.1"/>
    <property type="molecule type" value="Genomic_DNA"/>
</dbReference>
<evidence type="ECO:0000313" key="1">
    <source>
        <dbReference type="EMBL" id="KAK3685889.1"/>
    </source>
</evidence>